<gene>
    <name evidence="1" type="ORF">S01H4_51798</name>
</gene>
<comment type="caution">
    <text evidence="1">The sequence shown here is derived from an EMBL/GenBank/DDBJ whole genome shotgun (WGS) entry which is preliminary data.</text>
</comment>
<reference evidence="1" key="1">
    <citation type="journal article" date="2014" name="Front. Microbiol.">
        <title>High frequency of phylogenetically diverse reductive dehalogenase-homologous genes in deep subseafloor sedimentary metagenomes.</title>
        <authorList>
            <person name="Kawai M."/>
            <person name="Futagami T."/>
            <person name="Toyoda A."/>
            <person name="Takaki Y."/>
            <person name="Nishi S."/>
            <person name="Hori S."/>
            <person name="Arai W."/>
            <person name="Tsubouchi T."/>
            <person name="Morono Y."/>
            <person name="Uchiyama I."/>
            <person name="Ito T."/>
            <person name="Fujiyama A."/>
            <person name="Inagaki F."/>
            <person name="Takami H."/>
        </authorList>
    </citation>
    <scope>NUCLEOTIDE SEQUENCE</scope>
    <source>
        <strain evidence="1">Expedition CK06-06</strain>
    </source>
</reference>
<organism evidence="1">
    <name type="scientific">marine sediment metagenome</name>
    <dbReference type="NCBI Taxonomy" id="412755"/>
    <lineage>
        <taxon>unclassified sequences</taxon>
        <taxon>metagenomes</taxon>
        <taxon>ecological metagenomes</taxon>
    </lineage>
</organism>
<protein>
    <submittedName>
        <fullName evidence="1">Uncharacterized protein</fullName>
    </submittedName>
</protein>
<dbReference type="AlphaFoldDB" id="X1CI47"/>
<proteinExistence type="predicted"/>
<accession>X1CI47</accession>
<feature type="non-terminal residue" evidence="1">
    <location>
        <position position="1"/>
    </location>
</feature>
<dbReference type="EMBL" id="BART01029537">
    <property type="protein sequence ID" value="GAH07961.1"/>
    <property type="molecule type" value="Genomic_DNA"/>
</dbReference>
<evidence type="ECO:0000313" key="1">
    <source>
        <dbReference type="EMBL" id="GAH07961.1"/>
    </source>
</evidence>
<sequence length="267" mass="28771">DPISYMVHSFKAVGTELAAGFVGTGEGLVAPFVGRPSPPTVFTGITQPKLMQKVSYEFPFYGLGGVVGEYAQMLVAGKVISILAKPFVASGRALAKAGMLYITRAMPLKTRLRVIAEANKFFGTTRAGSSVAVTTAKGITLDKPGMRGAMMKVETVWKPTGEIKRVSPKLIRTVKSGMTTMKGPTGWREAGISVTRGVTSKFKDIFSRPFTSLTRFMKPTERVRVLALTRPLETVTVKTRIGQKWSITSILRGKGVVGVKEVGPKLT</sequence>
<feature type="non-terminal residue" evidence="1">
    <location>
        <position position="267"/>
    </location>
</feature>
<name>X1CI47_9ZZZZ</name>